<gene>
    <name evidence="20" type="ORF">CmeUKMEL1_00420</name>
</gene>
<dbReference type="GO" id="GO:0000724">
    <property type="term" value="P:double-strand break repair via homologous recombination"/>
    <property type="evidence" value="ECO:0007669"/>
    <property type="project" value="TreeGrafter"/>
</dbReference>
<feature type="compositionally biased region" description="Basic and acidic residues" evidence="18">
    <location>
        <begin position="569"/>
        <end position="583"/>
    </location>
</feature>
<comment type="cofactor">
    <cofactor evidence="1 16">
        <name>Mn(2+)</name>
        <dbReference type="ChEBI" id="CHEBI:29035"/>
    </cofactor>
</comment>
<evidence type="ECO:0000256" key="17">
    <source>
        <dbReference type="PIRSR" id="PIRSR000882-1"/>
    </source>
</evidence>
<protein>
    <recommendedName>
        <fullName evidence="16">Double-strand break repair protein</fullName>
    </recommendedName>
</protein>
<dbReference type="OrthoDB" id="30417at2759"/>
<dbReference type="GO" id="GO:0006303">
    <property type="term" value="P:double-strand break repair via nonhomologous end joining"/>
    <property type="evidence" value="ECO:0007669"/>
    <property type="project" value="TreeGrafter"/>
</dbReference>
<keyword evidence="12 16" id="KW-0234">DNA repair</keyword>
<feature type="active site" description="Proton donor" evidence="17">
    <location>
        <position position="124"/>
    </location>
</feature>
<evidence type="ECO:0000256" key="6">
    <source>
        <dbReference type="ARBA" id="ARBA00022722"/>
    </source>
</evidence>
<dbReference type="Gene3D" id="3.30.110.110">
    <property type="entry name" value="Mre11, capping domain"/>
    <property type="match status" value="1"/>
</dbReference>
<dbReference type="Pfam" id="PF04152">
    <property type="entry name" value="Mre11_DNA_bind"/>
    <property type="match status" value="1"/>
</dbReference>
<accession>A0A2P4YW61</accession>
<dbReference type="InterPro" id="IPR003701">
    <property type="entry name" value="Mre11"/>
</dbReference>
<dbReference type="GO" id="GO:0003677">
    <property type="term" value="F:DNA binding"/>
    <property type="evidence" value="ECO:0007669"/>
    <property type="project" value="UniProtKB-KW"/>
</dbReference>
<evidence type="ECO:0000256" key="7">
    <source>
        <dbReference type="ARBA" id="ARBA00022723"/>
    </source>
</evidence>
<dbReference type="GO" id="GO:0000723">
    <property type="term" value="P:telomere maintenance"/>
    <property type="evidence" value="ECO:0007669"/>
    <property type="project" value="TreeGrafter"/>
</dbReference>
<dbReference type="GO" id="GO:0030145">
    <property type="term" value="F:manganese ion binding"/>
    <property type="evidence" value="ECO:0007669"/>
    <property type="project" value="UniProtKB-UniRule"/>
</dbReference>
<evidence type="ECO:0000256" key="5">
    <source>
        <dbReference type="ARBA" id="ARBA00022454"/>
    </source>
</evidence>
<evidence type="ECO:0000256" key="8">
    <source>
        <dbReference type="ARBA" id="ARBA00022759"/>
    </source>
</evidence>
<dbReference type="GO" id="GO:0035861">
    <property type="term" value="C:site of double-strand break"/>
    <property type="evidence" value="ECO:0007669"/>
    <property type="project" value="TreeGrafter"/>
</dbReference>
<dbReference type="InterPro" id="IPR041796">
    <property type="entry name" value="Mre11_N"/>
</dbReference>
<dbReference type="Gene3D" id="3.60.21.10">
    <property type="match status" value="1"/>
</dbReference>
<evidence type="ECO:0000256" key="4">
    <source>
        <dbReference type="ARBA" id="ARBA00009028"/>
    </source>
</evidence>
<dbReference type="GO" id="GO:0008296">
    <property type="term" value="F:3'-5'-DNA exonuclease activity"/>
    <property type="evidence" value="ECO:0007669"/>
    <property type="project" value="InterPro"/>
</dbReference>
<dbReference type="PIRSF" id="PIRSF000882">
    <property type="entry name" value="DSB_repair_MRE11"/>
    <property type="match status" value="1"/>
</dbReference>
<evidence type="ECO:0000313" key="21">
    <source>
        <dbReference type="Proteomes" id="UP000236928"/>
    </source>
</evidence>
<organism evidence="20 21">
    <name type="scientific">Cryptosporidium meleagridis</name>
    <dbReference type="NCBI Taxonomy" id="93969"/>
    <lineage>
        <taxon>Eukaryota</taxon>
        <taxon>Sar</taxon>
        <taxon>Alveolata</taxon>
        <taxon>Apicomplexa</taxon>
        <taxon>Conoidasida</taxon>
        <taxon>Coccidia</taxon>
        <taxon>Eucoccidiorida</taxon>
        <taxon>Eimeriorina</taxon>
        <taxon>Cryptosporidiidae</taxon>
        <taxon>Cryptosporidium</taxon>
    </lineage>
</organism>
<comment type="subcellular location">
    <subcellularLocation>
        <location evidence="3">Chromosome</location>
    </subcellularLocation>
    <subcellularLocation>
        <location evidence="2 16">Nucleus</location>
    </subcellularLocation>
</comment>
<dbReference type="InterPro" id="IPR038487">
    <property type="entry name" value="Mre11_capping_dom"/>
</dbReference>
<keyword evidence="5" id="KW-0158">Chromosome</keyword>
<evidence type="ECO:0000256" key="13">
    <source>
        <dbReference type="ARBA" id="ARBA00023211"/>
    </source>
</evidence>
<feature type="region of interest" description="Disordered" evidence="18">
    <location>
        <begin position="560"/>
        <end position="583"/>
    </location>
</feature>
<dbReference type="Proteomes" id="UP000236928">
    <property type="component" value="Unassembled WGS sequence"/>
</dbReference>
<dbReference type="GO" id="GO:0097552">
    <property type="term" value="P:mitochondrial double-strand break repair via homologous recombination"/>
    <property type="evidence" value="ECO:0007669"/>
    <property type="project" value="TreeGrafter"/>
</dbReference>
<dbReference type="GO" id="GO:0042138">
    <property type="term" value="P:meiotic DNA double-strand break formation"/>
    <property type="evidence" value="ECO:0007669"/>
    <property type="project" value="TreeGrafter"/>
</dbReference>
<dbReference type="PANTHER" id="PTHR10139:SF1">
    <property type="entry name" value="DOUBLE-STRAND BREAK REPAIR PROTEIN MRE11"/>
    <property type="match status" value="1"/>
</dbReference>
<evidence type="ECO:0000256" key="18">
    <source>
        <dbReference type="SAM" id="MobiDB-lite"/>
    </source>
</evidence>
<dbReference type="VEuPathDB" id="CryptoDB:CmeUKMEL1_00420"/>
<comment type="caution">
    <text evidence="20">The sequence shown here is derived from an EMBL/GenBank/DDBJ whole genome shotgun (WGS) entry which is preliminary data.</text>
</comment>
<keyword evidence="7" id="KW-0479">Metal-binding</keyword>
<evidence type="ECO:0000256" key="11">
    <source>
        <dbReference type="ARBA" id="ARBA00022839"/>
    </source>
</evidence>
<keyword evidence="13 16" id="KW-0464">Manganese</keyword>
<evidence type="ECO:0000256" key="10">
    <source>
        <dbReference type="ARBA" id="ARBA00022801"/>
    </source>
</evidence>
<keyword evidence="10 16" id="KW-0378">Hydrolase</keyword>
<dbReference type="GO" id="GO:0000014">
    <property type="term" value="F:single-stranded DNA endodeoxyribonuclease activity"/>
    <property type="evidence" value="ECO:0007669"/>
    <property type="project" value="TreeGrafter"/>
</dbReference>
<dbReference type="AlphaFoldDB" id="A0A2P4YW61"/>
<evidence type="ECO:0000313" key="20">
    <source>
        <dbReference type="EMBL" id="POM82043.1"/>
    </source>
</evidence>
<dbReference type="Pfam" id="PF00149">
    <property type="entry name" value="Metallophos"/>
    <property type="match status" value="1"/>
</dbReference>
<keyword evidence="14 16" id="KW-0539">Nucleus</keyword>
<evidence type="ECO:0000256" key="15">
    <source>
        <dbReference type="ARBA" id="ARBA00023254"/>
    </source>
</evidence>
<evidence type="ECO:0000256" key="3">
    <source>
        <dbReference type="ARBA" id="ARBA00004286"/>
    </source>
</evidence>
<keyword evidence="11 16" id="KW-0269">Exonuclease</keyword>
<dbReference type="InterPro" id="IPR004843">
    <property type="entry name" value="Calcineurin-like_PHP"/>
</dbReference>
<name>A0A2P4YW61_9CRYT</name>
<dbReference type="GO" id="GO:0030870">
    <property type="term" value="C:Mre11 complex"/>
    <property type="evidence" value="ECO:0007669"/>
    <property type="project" value="UniProtKB-UniRule"/>
</dbReference>
<dbReference type="CDD" id="cd00840">
    <property type="entry name" value="MPP_Mre11_N"/>
    <property type="match status" value="1"/>
</dbReference>
<dbReference type="InterPro" id="IPR007281">
    <property type="entry name" value="Mre11_DNA-bd"/>
</dbReference>
<evidence type="ECO:0000259" key="19">
    <source>
        <dbReference type="SMART" id="SM01347"/>
    </source>
</evidence>
<keyword evidence="21" id="KW-1185">Reference proteome</keyword>
<dbReference type="InterPro" id="IPR029052">
    <property type="entry name" value="Metallo-depent_PP-like"/>
</dbReference>
<keyword evidence="20" id="KW-0238">DNA-binding</keyword>
<sequence length="583" mass="66877">MMEVTGDDDNTFKILVCTDTHTGYKERDRIRSNDSLVTLEEIFIIGKKLDVDLILHSGDLFDVAKPSKYIMYKVMNIIREYCMGNKQIKFKALSRQDSSNVNGYNWEVGDANVSIPFFGIHGNHDDPGEEGLLSPLDILESARFINYIGKNSNIDNIEVFPVLLEKGSTRLAIYGIGNIRDERLHRSFEKNKVKFLIPENTNGDSEWFSILLFHQNRKKGNFGGTLSKDSIPESFLPDFLDLIIWGHEHECIVNPVEVANKNFFVLQPGSSIATSLIASESLQKHVTLLEIKNNTFKTTPIPLVSPRVFIHDHILLDKDLTQVEQHLIEKVHQLIEQAKIVQLEKNKLNLPQNPEIQVILKNKSMDLPIIRLRVEYECDSQLINSKRFGFQFVNKTANPHEILMFSRRNRNDIDKYNDQEDPIGLNSRINPISFSSDDSNMIESLTIHYAEKLNGLEIININDLNKAIDLFVNKFDNHSIENCILNAISKSNSFYKNNKNLEINDILKKIKENNIICKDEFGINQIDSMMSEGFSDSFSEGEISDSFDCIKQSKRSRENKNIINQMKSAKNEKVREISDSEWN</sequence>
<dbReference type="SUPFAM" id="SSF56300">
    <property type="entry name" value="Metallo-dependent phosphatases"/>
    <property type="match status" value="1"/>
</dbReference>
<comment type="function">
    <text evidence="16">Core component of the MRN complex, which plays a central role in double-strand break (DSB) repair, DNA recombination, maintenance of telomere integrity and meiosis. The MRN complex is involved in the repair of DNA double-strand breaks (DSBs) via homologous recombination (HR), an error-free mechanism which primarily occurs during S and G2 phases. The complex (1) mediates the end resection of damaged DNA, which generates proper single-stranded DNA, a key initial steps in HR, and is (2) required for the recruitment of other repair factors and efficient activation of ATM and ATR upon DNA damage. Within the MRN complex, MRE11 possesses both single-strand endonuclease activity and double-strand-specific 3'-5' exonuclease activity. MRE11 first endonucleolytically cleaves the 5' strand at DNA DSB ends to prevent non-homologous end joining (NHEJ) and licence HR. It then generates a single-stranded DNA gap via 3' to 5' exonucleolytic degradation, which is required for single-strand invasion and recombination.</text>
</comment>
<dbReference type="PANTHER" id="PTHR10139">
    <property type="entry name" value="DOUBLE-STRAND BREAK REPAIR PROTEIN MRE11"/>
    <property type="match status" value="1"/>
</dbReference>
<evidence type="ECO:0000256" key="9">
    <source>
        <dbReference type="ARBA" id="ARBA00022763"/>
    </source>
</evidence>
<evidence type="ECO:0000256" key="12">
    <source>
        <dbReference type="ARBA" id="ARBA00023204"/>
    </source>
</evidence>
<keyword evidence="8 16" id="KW-0255">Endonuclease</keyword>
<keyword evidence="9 16" id="KW-0227">DNA damage</keyword>
<proteinExistence type="inferred from homology"/>
<evidence type="ECO:0000256" key="14">
    <source>
        <dbReference type="ARBA" id="ARBA00023242"/>
    </source>
</evidence>
<reference evidence="20 21" key="1">
    <citation type="submission" date="2014-04" db="EMBL/GenBank/DDBJ databases">
        <title>Comparative Genomics of Cryptosporidium Species.</title>
        <authorList>
            <person name="Silva J.C."/>
            <person name="Su Q."/>
            <person name="Chalmers R."/>
            <person name="Chibucos M.C."/>
            <person name="Elwin K."/>
            <person name="Godinez A."/>
            <person name="Guo F."/>
            <person name="Huynh K."/>
            <person name="Orvis J."/>
            <person name="Ott S."/>
            <person name="Sadzewicz L."/>
            <person name="Sengamalay N."/>
            <person name="Shetty A."/>
            <person name="Sun M."/>
            <person name="Tallon L."/>
            <person name="Xiao L."/>
            <person name="Zhang H."/>
            <person name="Fraser C.M."/>
            <person name="Zhu G."/>
            <person name="Kissinger J."/>
            <person name="Widmer G."/>
        </authorList>
    </citation>
    <scope>NUCLEOTIDE SEQUENCE [LARGE SCALE GENOMIC DNA]</scope>
    <source>
        <strain evidence="20 21">UKMEL1</strain>
    </source>
</reference>
<dbReference type="GO" id="GO:0007095">
    <property type="term" value="P:mitotic G2 DNA damage checkpoint signaling"/>
    <property type="evidence" value="ECO:0007669"/>
    <property type="project" value="TreeGrafter"/>
</dbReference>
<feature type="domain" description="Mre11 DNA-binding" evidence="19">
    <location>
        <begin position="296"/>
        <end position="471"/>
    </location>
</feature>
<evidence type="ECO:0000256" key="16">
    <source>
        <dbReference type="PIRNR" id="PIRNR000882"/>
    </source>
</evidence>
<dbReference type="EMBL" id="JIBK01000002">
    <property type="protein sequence ID" value="POM82043.1"/>
    <property type="molecule type" value="Genomic_DNA"/>
</dbReference>
<comment type="similarity">
    <text evidence="4 16">Belongs to the MRE11/RAD32 family.</text>
</comment>
<keyword evidence="15 16" id="KW-0469">Meiosis</keyword>
<dbReference type="SMART" id="SM01347">
    <property type="entry name" value="Mre11_DNA_bind"/>
    <property type="match status" value="1"/>
</dbReference>
<evidence type="ECO:0000256" key="2">
    <source>
        <dbReference type="ARBA" id="ARBA00004123"/>
    </source>
</evidence>
<keyword evidence="6 16" id="KW-0540">Nuclease</keyword>
<evidence type="ECO:0000256" key="1">
    <source>
        <dbReference type="ARBA" id="ARBA00001936"/>
    </source>
</evidence>